<dbReference type="PANTHER" id="PTHR21248">
    <property type="entry name" value="CARDIOLIPIN SYNTHASE"/>
    <property type="match status" value="1"/>
</dbReference>
<dbReference type="Proteomes" id="UP000279384">
    <property type="component" value="Unassembled WGS sequence"/>
</dbReference>
<keyword evidence="2" id="KW-0812">Transmembrane</keyword>
<feature type="compositionally biased region" description="Basic and acidic residues" evidence="1">
    <location>
        <begin position="481"/>
        <end position="493"/>
    </location>
</feature>
<feature type="domain" description="PLD phosphodiesterase" evidence="3">
    <location>
        <begin position="298"/>
        <end position="325"/>
    </location>
</feature>
<dbReference type="PROSITE" id="PS50035">
    <property type="entry name" value="PLD"/>
    <property type="match status" value="2"/>
</dbReference>
<reference evidence="4 5" key="1">
    <citation type="submission" date="2018-10" db="EMBL/GenBank/DDBJ databases">
        <title>Genomic Encyclopedia of Type Strains, Phase IV (KMG-IV): sequencing the most valuable type-strain genomes for metagenomic binning, comparative biology and taxonomic classification.</title>
        <authorList>
            <person name="Goeker M."/>
        </authorList>
    </citation>
    <scope>NUCLEOTIDE SEQUENCE [LARGE SCALE GENOMIC DNA]</scope>
    <source>
        <strain evidence="4 5">DSM 3303</strain>
    </source>
</reference>
<dbReference type="Pfam" id="PF13091">
    <property type="entry name" value="PLDc_2"/>
    <property type="match status" value="2"/>
</dbReference>
<organism evidence="4 5">
    <name type="scientific">Vogesella indigofera</name>
    <name type="common">Pseudomonas indigofera</name>
    <dbReference type="NCBI Taxonomy" id="45465"/>
    <lineage>
        <taxon>Bacteria</taxon>
        <taxon>Pseudomonadati</taxon>
        <taxon>Pseudomonadota</taxon>
        <taxon>Betaproteobacteria</taxon>
        <taxon>Neisseriales</taxon>
        <taxon>Chromobacteriaceae</taxon>
        <taxon>Vogesella</taxon>
    </lineage>
</organism>
<gene>
    <name evidence="4" type="ORF">C8E02_0342</name>
</gene>
<keyword evidence="2" id="KW-1133">Transmembrane helix</keyword>
<dbReference type="InterPro" id="IPR025202">
    <property type="entry name" value="PLD-like_dom"/>
</dbReference>
<keyword evidence="2" id="KW-0472">Membrane</keyword>
<sequence>MSMRDGRPAPTPSLFRQLAEQALARSAGAPLVAGNRVELLFDAAANFAAWLDAIARAEHCILVEMYLFADDDFGRQLRSALQDKARQGVRVYLLYDWLGSWREHYRGFFKPLLQAGAEVRVWQPPSFGKGFRLLGRDHRKLIVVDGHTAFIGGLCASSRWNDWRDTGLRLRGPLLDDAVAAFADSWLHAGDGALPPVATDRSSHGEVAARLIATTPATANLMRLDLLIAGFARRRLWLTDAYFMGTSTYLTALQQAARDGVDVRLLVPRSSDIGWIATVSRTLYRPLLSAGVRVFEWDGTMIHAKTAVADSRWARIGSTNLNVSSWLANRELDLAIEDEALARQMETRFLHDLDNATEIVLSGQHLRPALKHARGERRRLPVRQQAVVGAAAAARQALRIGDAVGAAVRGTRNVEQSEAASFLSIALTLLGLTLLVLLFPWLAALPLALLLGFAGISVLLRAATLYRRRWQKKQHPAAPARPDKPPPDDDVKP</sequence>
<keyword evidence="4" id="KW-0808">Transferase</keyword>
<name>A0A495BKD8_VOGIN</name>
<dbReference type="Gene3D" id="3.30.870.10">
    <property type="entry name" value="Endonuclease Chain A"/>
    <property type="match status" value="2"/>
</dbReference>
<dbReference type="GO" id="GO:0030572">
    <property type="term" value="F:phosphatidyltransferase activity"/>
    <property type="evidence" value="ECO:0007669"/>
    <property type="project" value="UniProtKB-ARBA"/>
</dbReference>
<dbReference type="InterPro" id="IPR001736">
    <property type="entry name" value="PLipase_D/transphosphatidylase"/>
</dbReference>
<dbReference type="AlphaFoldDB" id="A0A495BKD8"/>
<accession>A0A495BKD8</accession>
<protein>
    <submittedName>
        <fullName evidence="4">CDP-diacylglycerol--glycerol-3-phosphate 3-phosphatidyltransferase/cardiolipin synthase</fullName>
    </submittedName>
</protein>
<dbReference type="SUPFAM" id="SSF56024">
    <property type="entry name" value="Phospholipase D/nuclease"/>
    <property type="match status" value="2"/>
</dbReference>
<dbReference type="GO" id="GO:0032049">
    <property type="term" value="P:cardiolipin biosynthetic process"/>
    <property type="evidence" value="ECO:0007669"/>
    <property type="project" value="UniProtKB-ARBA"/>
</dbReference>
<proteinExistence type="predicted"/>
<dbReference type="CDD" id="cd09110">
    <property type="entry name" value="PLDc_CLS_1"/>
    <property type="match status" value="1"/>
</dbReference>
<evidence type="ECO:0000313" key="5">
    <source>
        <dbReference type="Proteomes" id="UP000279384"/>
    </source>
</evidence>
<feature type="domain" description="PLD phosphodiesterase" evidence="3">
    <location>
        <begin position="133"/>
        <end position="160"/>
    </location>
</feature>
<evidence type="ECO:0000256" key="1">
    <source>
        <dbReference type="SAM" id="MobiDB-lite"/>
    </source>
</evidence>
<dbReference type="RefSeq" id="WP_245961035.1">
    <property type="nucleotide sequence ID" value="NZ_RBID01000004.1"/>
</dbReference>
<dbReference type="CDD" id="cd09159">
    <property type="entry name" value="PLDc_ybhO_like_2"/>
    <property type="match status" value="1"/>
</dbReference>
<evidence type="ECO:0000313" key="4">
    <source>
        <dbReference type="EMBL" id="RKQ62004.1"/>
    </source>
</evidence>
<dbReference type="PANTHER" id="PTHR21248:SF22">
    <property type="entry name" value="PHOSPHOLIPASE D"/>
    <property type="match status" value="1"/>
</dbReference>
<feature type="region of interest" description="Disordered" evidence="1">
    <location>
        <begin position="471"/>
        <end position="493"/>
    </location>
</feature>
<evidence type="ECO:0000256" key="2">
    <source>
        <dbReference type="SAM" id="Phobius"/>
    </source>
</evidence>
<feature type="transmembrane region" description="Helical" evidence="2">
    <location>
        <begin position="447"/>
        <end position="466"/>
    </location>
</feature>
<evidence type="ECO:0000259" key="3">
    <source>
        <dbReference type="PROSITE" id="PS50035"/>
    </source>
</evidence>
<comment type="caution">
    <text evidence="4">The sequence shown here is derived from an EMBL/GenBank/DDBJ whole genome shotgun (WGS) entry which is preliminary data.</text>
</comment>
<dbReference type="EMBL" id="RBID01000004">
    <property type="protein sequence ID" value="RKQ62004.1"/>
    <property type="molecule type" value="Genomic_DNA"/>
</dbReference>
<dbReference type="SMART" id="SM00155">
    <property type="entry name" value="PLDc"/>
    <property type="match status" value="2"/>
</dbReference>